<protein>
    <submittedName>
        <fullName evidence="1">Uncharacterized protein</fullName>
    </submittedName>
</protein>
<comment type="caution">
    <text evidence="1">The sequence shown here is derived from an EMBL/GenBank/DDBJ whole genome shotgun (WGS) entry which is preliminary data.</text>
</comment>
<name>A0A0F9E8R6_9ZZZZ</name>
<sequence length="162" mass="18635">MKIRQGFVSNSSSSSFVCDVCKENVSGMDMGLSDAEMFECVVGHVICDSHELTPKVDFYDLDLEGKRARCLELAESAYSDKEQIQSAEYEQELDDIYSDDLSDEDRYSKSKNCCPCCQLEKPSDDQVLEFLLVDRKSTREDIVKQMQERFKDYDEMRKKLGV</sequence>
<dbReference type="AlphaFoldDB" id="A0A0F9E8R6"/>
<reference evidence="1" key="1">
    <citation type="journal article" date="2015" name="Nature">
        <title>Complex archaea that bridge the gap between prokaryotes and eukaryotes.</title>
        <authorList>
            <person name="Spang A."/>
            <person name="Saw J.H."/>
            <person name="Jorgensen S.L."/>
            <person name="Zaremba-Niedzwiedzka K."/>
            <person name="Martijn J."/>
            <person name="Lind A.E."/>
            <person name="van Eijk R."/>
            <person name="Schleper C."/>
            <person name="Guy L."/>
            <person name="Ettema T.J."/>
        </authorList>
    </citation>
    <scope>NUCLEOTIDE SEQUENCE</scope>
</reference>
<proteinExistence type="predicted"/>
<evidence type="ECO:0000313" key="1">
    <source>
        <dbReference type="EMBL" id="KKL70428.1"/>
    </source>
</evidence>
<gene>
    <name evidence="1" type="ORF">LCGC14_2104990</name>
</gene>
<accession>A0A0F9E8R6</accession>
<dbReference type="EMBL" id="LAZR01025896">
    <property type="protein sequence ID" value="KKL70428.1"/>
    <property type="molecule type" value="Genomic_DNA"/>
</dbReference>
<organism evidence="1">
    <name type="scientific">marine sediment metagenome</name>
    <dbReference type="NCBI Taxonomy" id="412755"/>
    <lineage>
        <taxon>unclassified sequences</taxon>
        <taxon>metagenomes</taxon>
        <taxon>ecological metagenomes</taxon>
    </lineage>
</organism>